<dbReference type="AlphaFoldDB" id="N6UNG1"/>
<dbReference type="SUPFAM" id="SSF51011">
    <property type="entry name" value="Glycosyl hydrolase domain"/>
    <property type="match status" value="1"/>
</dbReference>
<evidence type="ECO:0000256" key="3">
    <source>
        <dbReference type="ARBA" id="ARBA00023295"/>
    </source>
</evidence>
<dbReference type="OrthoDB" id="10070917at2759"/>
<dbReference type="InterPro" id="IPR048395">
    <property type="entry name" value="Glyco_hydro_31_C"/>
</dbReference>
<dbReference type="Pfam" id="PF21365">
    <property type="entry name" value="Glyco_hydro_31_3rd"/>
    <property type="match status" value="1"/>
</dbReference>
<dbReference type="SUPFAM" id="SSF51445">
    <property type="entry name" value="(Trans)glycosidases"/>
    <property type="match status" value="1"/>
</dbReference>
<dbReference type="InterPro" id="IPR017853">
    <property type="entry name" value="GH"/>
</dbReference>
<dbReference type="GO" id="GO:0005975">
    <property type="term" value="P:carbohydrate metabolic process"/>
    <property type="evidence" value="ECO:0007669"/>
    <property type="project" value="InterPro"/>
</dbReference>
<sequence>MLMLETCFGSREFIPDKFGNIKNVVEDLQEQGFRVTLWAAPFINPDCTELILEGEEKGYFVQNTIGNMTTVWWESNDARQIDFTNPEASECVLPDMIGGNAYRAQPDLELVIRWTQATVFMPSMQFSFLPWDFEDDEQLKGTEIIRSMVELHTKYAPNIIAAMEEKLINRTPTNPPIWWIVPFDETALGISDEFLLGEDILVAPVMEQGATSRDVYLPEGSWVDGNDPAVKYEGPIWLDYNAPLDVLPYFIKE</sequence>
<dbReference type="Gene3D" id="2.60.40.1180">
    <property type="entry name" value="Golgi alpha-mannosidase II"/>
    <property type="match status" value="1"/>
</dbReference>
<name>N6UNG1_DENPD</name>
<protein>
    <submittedName>
        <fullName evidence="5">Uncharacterized protein</fullName>
    </submittedName>
</protein>
<dbReference type="Pfam" id="PF01055">
    <property type="entry name" value="Glyco_hydro_31_2nd"/>
    <property type="match status" value="1"/>
</dbReference>
<evidence type="ECO:0000313" key="5">
    <source>
        <dbReference type="EMBL" id="ENN80267.1"/>
    </source>
</evidence>
<dbReference type="Gene3D" id="3.20.20.80">
    <property type="entry name" value="Glycosidases"/>
    <property type="match status" value="2"/>
</dbReference>
<dbReference type="PANTHER" id="PTHR43053:SF4">
    <property type="entry name" value="MYOGENESIS-REGULATING GLYCOSIDASE"/>
    <property type="match status" value="1"/>
</dbReference>
<evidence type="ECO:0000256" key="1">
    <source>
        <dbReference type="ARBA" id="ARBA00007806"/>
    </source>
</evidence>
<dbReference type="PANTHER" id="PTHR43053">
    <property type="entry name" value="GLYCOSIDASE FAMILY 31"/>
    <property type="match status" value="1"/>
</dbReference>
<accession>N6UNG1</accession>
<dbReference type="InterPro" id="IPR013780">
    <property type="entry name" value="Glyco_hydro_b"/>
</dbReference>
<comment type="similarity">
    <text evidence="1 4">Belongs to the glycosyl hydrolase 31 family.</text>
</comment>
<proteinExistence type="inferred from homology"/>
<dbReference type="InterPro" id="IPR000322">
    <property type="entry name" value="Glyco_hydro_31_TIM"/>
</dbReference>
<gene>
    <name evidence="5" type="ORF">YQE_03261</name>
</gene>
<evidence type="ECO:0000256" key="4">
    <source>
        <dbReference type="RuleBase" id="RU361185"/>
    </source>
</evidence>
<reference evidence="5" key="1">
    <citation type="journal article" date="2013" name="Genome Biol.">
        <title>Draft genome of the mountain pine beetle, Dendroctonus ponderosae Hopkins, a major forest pest.</title>
        <authorList>
            <person name="Keeling C.I."/>
            <person name="Yuen M.M."/>
            <person name="Liao N.Y."/>
            <person name="Docking T.R."/>
            <person name="Chan S.K."/>
            <person name="Taylor G.A."/>
            <person name="Palmquist D.L."/>
            <person name="Jackman S.D."/>
            <person name="Nguyen A."/>
            <person name="Li M."/>
            <person name="Henderson H."/>
            <person name="Janes J.K."/>
            <person name="Zhao Y."/>
            <person name="Pandoh P."/>
            <person name="Moore R."/>
            <person name="Sperling F.A."/>
            <person name="Huber D.P."/>
            <person name="Birol I."/>
            <person name="Jones S.J."/>
            <person name="Bohlmann J."/>
        </authorList>
    </citation>
    <scope>NUCLEOTIDE SEQUENCE</scope>
</reference>
<keyword evidence="2 4" id="KW-0378">Hydrolase</keyword>
<dbReference type="HOGENOM" id="CLU_1099463_0_0_1"/>
<keyword evidence="3 4" id="KW-0326">Glycosidase</keyword>
<dbReference type="InterPro" id="IPR050985">
    <property type="entry name" value="Alpha-glycosidase_related"/>
</dbReference>
<evidence type="ECO:0000256" key="2">
    <source>
        <dbReference type="ARBA" id="ARBA00022801"/>
    </source>
</evidence>
<dbReference type="GO" id="GO:0004553">
    <property type="term" value="F:hydrolase activity, hydrolyzing O-glycosyl compounds"/>
    <property type="evidence" value="ECO:0007669"/>
    <property type="project" value="InterPro"/>
</dbReference>
<feature type="non-terminal residue" evidence="5">
    <location>
        <position position="1"/>
    </location>
</feature>
<dbReference type="EMBL" id="KB740562">
    <property type="protein sequence ID" value="ENN80267.1"/>
    <property type="molecule type" value="Genomic_DNA"/>
</dbReference>
<organism evidence="5">
    <name type="scientific">Dendroctonus ponderosae</name>
    <name type="common">Mountain pine beetle</name>
    <dbReference type="NCBI Taxonomy" id="77166"/>
    <lineage>
        <taxon>Eukaryota</taxon>
        <taxon>Metazoa</taxon>
        <taxon>Ecdysozoa</taxon>
        <taxon>Arthropoda</taxon>
        <taxon>Hexapoda</taxon>
        <taxon>Insecta</taxon>
        <taxon>Pterygota</taxon>
        <taxon>Neoptera</taxon>
        <taxon>Endopterygota</taxon>
        <taxon>Coleoptera</taxon>
        <taxon>Polyphaga</taxon>
        <taxon>Cucujiformia</taxon>
        <taxon>Curculionidae</taxon>
        <taxon>Scolytinae</taxon>
        <taxon>Dendroctonus</taxon>
    </lineage>
</organism>